<dbReference type="RefSeq" id="WP_237959031.1">
    <property type="nucleotide sequence ID" value="NZ_BAAFKU010000004.1"/>
</dbReference>
<evidence type="ECO:0000313" key="4">
    <source>
        <dbReference type="Proteomes" id="UP001181347"/>
    </source>
</evidence>
<reference evidence="3" key="1">
    <citation type="submission" date="2023-10" db="EMBL/GenBank/DDBJ databases">
        <title>Genome Sequence of the Bacteria from From Gut Wall in Crohn's Disease.</title>
        <authorList>
            <person name="Rodriguez-Palacios A."/>
        </authorList>
    </citation>
    <scope>NUCLEOTIDE SEQUENCE</scope>
    <source>
        <strain evidence="3">CavFT-hAR58</strain>
    </source>
</reference>
<dbReference type="SUPFAM" id="SSF56935">
    <property type="entry name" value="Porins"/>
    <property type="match status" value="1"/>
</dbReference>
<keyword evidence="2" id="KW-0732">Signal</keyword>
<dbReference type="InterPro" id="IPR010870">
    <property type="entry name" value="Porin_O/P"/>
</dbReference>
<gene>
    <name evidence="3" type="ORF">RVH17_06395</name>
</gene>
<comment type="caution">
    <text evidence="3">The sequence shown here is derived from an EMBL/GenBank/DDBJ whole genome shotgun (WGS) entry which is preliminary data.</text>
</comment>
<dbReference type="InterPro" id="IPR023614">
    <property type="entry name" value="Porin_dom_sf"/>
</dbReference>
<organism evidence="3 4">
    <name type="scientific">Alistipes finegoldii</name>
    <dbReference type="NCBI Taxonomy" id="214856"/>
    <lineage>
        <taxon>Bacteria</taxon>
        <taxon>Pseudomonadati</taxon>
        <taxon>Bacteroidota</taxon>
        <taxon>Bacteroidia</taxon>
        <taxon>Bacteroidales</taxon>
        <taxon>Rikenellaceae</taxon>
        <taxon>Alistipes</taxon>
    </lineage>
</organism>
<dbReference type="Proteomes" id="UP001181347">
    <property type="component" value="Unassembled WGS sequence"/>
</dbReference>
<protein>
    <submittedName>
        <fullName evidence="3">Porin</fullName>
    </submittedName>
</protein>
<feature type="region of interest" description="Disordered" evidence="1">
    <location>
        <begin position="22"/>
        <end position="60"/>
    </location>
</feature>
<evidence type="ECO:0000313" key="3">
    <source>
        <dbReference type="EMBL" id="MDU0259744.1"/>
    </source>
</evidence>
<dbReference type="AlphaFoldDB" id="A0AAE4LKS7"/>
<evidence type="ECO:0000256" key="1">
    <source>
        <dbReference type="SAM" id="MobiDB-lite"/>
    </source>
</evidence>
<dbReference type="Pfam" id="PF07396">
    <property type="entry name" value="Porin_O_P"/>
    <property type="match status" value="1"/>
</dbReference>
<dbReference type="Gene3D" id="2.40.160.10">
    <property type="entry name" value="Porin"/>
    <property type="match status" value="1"/>
</dbReference>
<feature type="chain" id="PRO_5042280934" evidence="2">
    <location>
        <begin position="22"/>
        <end position="410"/>
    </location>
</feature>
<dbReference type="EMBL" id="JAWDES010000005">
    <property type="protein sequence ID" value="MDU0259744.1"/>
    <property type="molecule type" value="Genomic_DNA"/>
</dbReference>
<accession>A0AAE4LKS7</accession>
<feature type="signal peptide" evidence="2">
    <location>
        <begin position="1"/>
        <end position="21"/>
    </location>
</feature>
<proteinExistence type="predicted"/>
<evidence type="ECO:0000256" key="2">
    <source>
        <dbReference type="SAM" id="SignalP"/>
    </source>
</evidence>
<sequence>MKKRLLSALLFTAALSLPAAAQTLPARPTPEGSGTRPAPRTSAAEIDDANNANNAASPEEVSKKITRFEKILAALPKFSGYAQIGYTYQTNVGGTDGKNSSSFNVKRMRLILTGDISRTFDYKMQFEGFSSSADQQGKALITVQDMYLRAKIRPQIHIWAGQFPVPLTIENYDISPGTLEVPNFSHAILKMVCRNAVSGYNTYGRDCGLQATGAFLHRDGWDMFTYNLALFNGSQMNRPDDNKSKDIVARLTFFPLRELRISGSVNWGEYTNNTVSKDYIPMTRYAAGFWYDSEHILVRAEYAHTGSSAAYTDKTTGEKTRGKVDEQMYYLIAGYKFKGKYMPVIRYDVFNGKRNTYLPGSVGKQQDFLVGFLYMPIPRLKAQAAWTLSKYSAAGAKNGNGFEVALIGFF</sequence>
<name>A0AAE4LKS7_9BACT</name>